<comment type="pathway">
    <text evidence="1">Purine metabolism; ppGpp biosynthesis; ppGpp from GTP: step 1/2.</text>
</comment>
<dbReference type="AlphaFoldDB" id="A0A2R5HER1"/>
<dbReference type="SUPFAM" id="SSF81301">
    <property type="entry name" value="Nucleotidyltransferase"/>
    <property type="match status" value="1"/>
</dbReference>
<keyword evidence="4" id="KW-1185">Reference proteome</keyword>
<proteinExistence type="predicted"/>
<keyword evidence="3" id="KW-0418">Kinase</keyword>
<dbReference type="SMART" id="SM00954">
    <property type="entry name" value="RelA_SpoT"/>
    <property type="match status" value="1"/>
</dbReference>
<sequence length="220" mass="25479">MNNTKLQERFEIDEFEKLKRDLIKYNCALAEVLTQLNNINSYFNAYWEANPIEHIKSRIKAPESIAGKLKKKGLPVTAESAEAALKDIAGVRIICSYAKNIYEIVEILRKQHNFKIVKEKDYISEAKASGYRSYHLILEVDLGELFDNQVCPVELQIRTSAMDFWATLEHKVRYKYGGDMPVHLSEELQNCAQQIHALDERMYLIHELVDLINEGEDEND</sequence>
<reference evidence="3 4" key="1">
    <citation type="journal article" date="2018" name="Genome Announc.">
        <title>Draft Genome Sequence of Lactococcus sp. Strain NtB2 (JCM 32569), Isolated from the Gut of the Higher Termite Nasutitermes takasagoensis.</title>
        <authorList>
            <person name="Noda S."/>
            <person name="Aihara C."/>
            <person name="Yuki M."/>
            <person name="Ohkuma M."/>
        </authorList>
    </citation>
    <scope>NUCLEOTIDE SEQUENCE [LARGE SCALE GENOMIC DNA]</scope>
    <source>
        <strain evidence="3 4">NtB2</strain>
    </source>
</reference>
<dbReference type="PANTHER" id="PTHR47837">
    <property type="entry name" value="GTP PYROPHOSPHOKINASE YJBM"/>
    <property type="match status" value="1"/>
</dbReference>
<dbReference type="GO" id="GO:0015970">
    <property type="term" value="P:guanosine tetraphosphate biosynthetic process"/>
    <property type="evidence" value="ECO:0007669"/>
    <property type="project" value="UniProtKB-UniPathway"/>
</dbReference>
<accession>A0A2R5HER1</accession>
<dbReference type="GO" id="GO:0016301">
    <property type="term" value="F:kinase activity"/>
    <property type="evidence" value="ECO:0007669"/>
    <property type="project" value="UniProtKB-KW"/>
</dbReference>
<dbReference type="PANTHER" id="PTHR47837:SF2">
    <property type="entry name" value="GTP PYROPHOSPHOKINASE YWAC"/>
    <property type="match status" value="1"/>
</dbReference>
<keyword evidence="3" id="KW-0808">Transferase</keyword>
<dbReference type="InterPro" id="IPR007685">
    <property type="entry name" value="RelA_SpoT"/>
</dbReference>
<dbReference type="Proteomes" id="UP000245021">
    <property type="component" value="Unassembled WGS sequence"/>
</dbReference>
<dbReference type="Pfam" id="PF04607">
    <property type="entry name" value="RelA_SpoT"/>
    <property type="match status" value="1"/>
</dbReference>
<dbReference type="InterPro" id="IPR043519">
    <property type="entry name" value="NT_sf"/>
</dbReference>
<feature type="domain" description="RelA/SpoT" evidence="2">
    <location>
        <begin position="57"/>
        <end position="180"/>
    </location>
</feature>
<dbReference type="InterPro" id="IPR052366">
    <property type="entry name" value="GTP_Pyrophosphokinase"/>
</dbReference>
<evidence type="ECO:0000313" key="3">
    <source>
        <dbReference type="EMBL" id="GBG96306.1"/>
    </source>
</evidence>
<dbReference type="Gene3D" id="3.30.460.10">
    <property type="entry name" value="Beta Polymerase, domain 2"/>
    <property type="match status" value="1"/>
</dbReference>
<dbReference type="UniPathway" id="UPA00908">
    <property type="reaction ID" value="UER00884"/>
</dbReference>
<evidence type="ECO:0000259" key="2">
    <source>
        <dbReference type="SMART" id="SM00954"/>
    </source>
</evidence>
<protein>
    <submittedName>
        <fullName evidence="3">GTP pyrophosphokinase</fullName>
    </submittedName>
</protein>
<dbReference type="CDD" id="cd05399">
    <property type="entry name" value="NT_Rel-Spo_like"/>
    <property type="match status" value="1"/>
</dbReference>
<gene>
    <name evidence="3" type="primary">relA_2</name>
    <name evidence="3" type="ORF">NtB2_00417</name>
</gene>
<dbReference type="RefSeq" id="WP_109245291.1">
    <property type="nucleotide sequence ID" value="NZ_BFFO01000002.1"/>
</dbReference>
<evidence type="ECO:0000256" key="1">
    <source>
        <dbReference type="ARBA" id="ARBA00004976"/>
    </source>
</evidence>
<comment type="caution">
    <text evidence="3">The sequence shown here is derived from an EMBL/GenBank/DDBJ whole genome shotgun (WGS) entry which is preliminary data.</text>
</comment>
<evidence type="ECO:0000313" key="4">
    <source>
        <dbReference type="Proteomes" id="UP000245021"/>
    </source>
</evidence>
<dbReference type="EMBL" id="BFFO01000002">
    <property type="protein sequence ID" value="GBG96306.1"/>
    <property type="molecule type" value="Genomic_DNA"/>
</dbReference>
<dbReference type="Gene3D" id="1.10.287.860">
    <property type="entry name" value="Nucleotidyltransferase"/>
    <property type="match status" value="1"/>
</dbReference>
<name>A0A2R5HER1_9LACT</name>
<organism evidence="3 4">
    <name type="scientific">Lactococcus termiticola</name>
    <dbReference type="NCBI Taxonomy" id="2169526"/>
    <lineage>
        <taxon>Bacteria</taxon>
        <taxon>Bacillati</taxon>
        <taxon>Bacillota</taxon>
        <taxon>Bacilli</taxon>
        <taxon>Lactobacillales</taxon>
        <taxon>Streptococcaceae</taxon>
        <taxon>Lactococcus</taxon>
    </lineage>
</organism>
<dbReference type="OrthoDB" id="9789634at2"/>